<evidence type="ECO:0000313" key="2">
    <source>
        <dbReference type="Proteomes" id="UP000887565"/>
    </source>
</evidence>
<dbReference type="Proteomes" id="UP000887565">
    <property type="component" value="Unplaced"/>
</dbReference>
<evidence type="ECO:0000256" key="1">
    <source>
        <dbReference type="SAM" id="Phobius"/>
    </source>
</evidence>
<reference evidence="3" key="1">
    <citation type="submission" date="2022-11" db="UniProtKB">
        <authorList>
            <consortium name="WormBaseParasite"/>
        </authorList>
    </citation>
    <scope>IDENTIFICATION</scope>
</reference>
<keyword evidence="1" id="KW-0472">Membrane</keyword>
<organism evidence="2 3">
    <name type="scientific">Romanomermis culicivorax</name>
    <name type="common">Nematode worm</name>
    <dbReference type="NCBI Taxonomy" id="13658"/>
    <lineage>
        <taxon>Eukaryota</taxon>
        <taxon>Metazoa</taxon>
        <taxon>Ecdysozoa</taxon>
        <taxon>Nematoda</taxon>
        <taxon>Enoplea</taxon>
        <taxon>Dorylaimia</taxon>
        <taxon>Mermithida</taxon>
        <taxon>Mermithoidea</taxon>
        <taxon>Mermithidae</taxon>
        <taxon>Romanomermis</taxon>
    </lineage>
</organism>
<evidence type="ECO:0000313" key="3">
    <source>
        <dbReference type="WBParaSite" id="nRc.2.0.1.t45456-RA"/>
    </source>
</evidence>
<keyword evidence="2" id="KW-1185">Reference proteome</keyword>
<proteinExistence type="predicted"/>
<name>A0A915L3Z3_ROMCU</name>
<sequence>MITNQYDELRNCVPFATVGEPGATAGAAALDSTPPSFDTVPAKRFVSLVAMSAAAAVLRNRSFDSAGDVVAGGVGVDFGRESAAFLTMENSQLTGYSDALFSNVLWPSDIAFSVLLPGLVAAAVAASVGFVVLSGAKLESSVTPLVVAAVVL</sequence>
<dbReference type="WBParaSite" id="nRc.2.0.1.t45456-RA">
    <property type="protein sequence ID" value="nRc.2.0.1.t45456-RA"/>
    <property type="gene ID" value="nRc.2.0.1.g45456"/>
</dbReference>
<feature type="transmembrane region" description="Helical" evidence="1">
    <location>
        <begin position="110"/>
        <end position="133"/>
    </location>
</feature>
<dbReference type="AlphaFoldDB" id="A0A915L3Z3"/>
<keyword evidence="1" id="KW-1133">Transmembrane helix</keyword>
<keyword evidence="1" id="KW-0812">Transmembrane</keyword>
<protein>
    <submittedName>
        <fullName evidence="3">Uncharacterized protein</fullName>
    </submittedName>
</protein>
<accession>A0A915L3Z3</accession>